<evidence type="ECO:0000256" key="1">
    <source>
        <dbReference type="SAM" id="SignalP"/>
    </source>
</evidence>
<comment type="caution">
    <text evidence="3">The sequence shown here is derived from an EMBL/GenBank/DDBJ whole genome shotgun (WGS) entry which is preliminary data.</text>
</comment>
<dbReference type="Proteomes" id="UP001138894">
    <property type="component" value="Unassembled WGS sequence"/>
</dbReference>
<dbReference type="Pfam" id="PF01476">
    <property type="entry name" value="LysM"/>
    <property type="match status" value="3"/>
</dbReference>
<dbReference type="EMBL" id="JAGSPD010000014">
    <property type="protein sequence ID" value="MBV7270376.1"/>
    <property type="molecule type" value="Genomic_DNA"/>
</dbReference>
<dbReference type="RefSeq" id="WP_218547486.1">
    <property type="nucleotide sequence ID" value="NZ_JAGSPD010000014.1"/>
</dbReference>
<dbReference type="PANTHER" id="PTHR33734">
    <property type="entry name" value="LYSM DOMAIN-CONTAINING GPI-ANCHORED PROTEIN 2"/>
    <property type="match status" value="1"/>
</dbReference>
<dbReference type="SMART" id="SM00257">
    <property type="entry name" value="LysM"/>
    <property type="match status" value="3"/>
</dbReference>
<evidence type="ECO:0000313" key="4">
    <source>
        <dbReference type="Proteomes" id="UP001138894"/>
    </source>
</evidence>
<feature type="chain" id="PRO_5040816267" evidence="1">
    <location>
        <begin position="22"/>
        <end position="255"/>
    </location>
</feature>
<accession>A0A9X1FAP3</accession>
<dbReference type="InterPro" id="IPR018392">
    <property type="entry name" value="LysM"/>
</dbReference>
<proteinExistence type="predicted"/>
<feature type="domain" description="LysM" evidence="2">
    <location>
        <begin position="87"/>
        <end position="130"/>
    </location>
</feature>
<feature type="domain" description="LysM" evidence="2">
    <location>
        <begin position="210"/>
        <end position="253"/>
    </location>
</feature>
<sequence length="255" mass="28441">MRRNFKLILSFVVVLLAGALAFSQEDNKIEYKDVILDGKPAKLNVATGEITFVNPSDKKKPVKLEDNVAKPEKETKVVVASNPKVDDYYVVKEGETLLEIANRNNTTLTELKRVNNLETTLVSEGQRLRVRNFDVVETEPKVLPIVKTNENHSEFHIVEPGETLYSLAKQYGLTVDKLKQQNGLISNTIKVGQKLNILETDLDQELGHISVWTVSNGDTLYSIAKKNGTTVEQIKSLNGLTSNLIKIGQKLQLGQ</sequence>
<keyword evidence="1" id="KW-0732">Signal</keyword>
<dbReference type="PROSITE" id="PS51782">
    <property type="entry name" value="LYSM"/>
    <property type="match status" value="3"/>
</dbReference>
<evidence type="ECO:0000259" key="2">
    <source>
        <dbReference type="PROSITE" id="PS51782"/>
    </source>
</evidence>
<dbReference type="PANTHER" id="PTHR33734:SF22">
    <property type="entry name" value="MEMBRANE-BOUND LYTIC MUREIN TRANSGLYCOSYLASE D"/>
    <property type="match status" value="1"/>
</dbReference>
<feature type="signal peptide" evidence="1">
    <location>
        <begin position="1"/>
        <end position="21"/>
    </location>
</feature>
<gene>
    <name evidence="3" type="ORF">KCG49_14370</name>
</gene>
<name>A0A9X1FAP3_9FLAO</name>
<evidence type="ECO:0000313" key="3">
    <source>
        <dbReference type="EMBL" id="MBV7270376.1"/>
    </source>
</evidence>
<organism evidence="3 4">
    <name type="scientific">Winogradskyella luteola</name>
    <dbReference type="NCBI Taxonomy" id="2828330"/>
    <lineage>
        <taxon>Bacteria</taxon>
        <taxon>Pseudomonadati</taxon>
        <taxon>Bacteroidota</taxon>
        <taxon>Flavobacteriia</taxon>
        <taxon>Flavobacteriales</taxon>
        <taxon>Flavobacteriaceae</taxon>
        <taxon>Winogradskyella</taxon>
    </lineage>
</organism>
<feature type="domain" description="LysM" evidence="2">
    <location>
        <begin position="154"/>
        <end position="197"/>
    </location>
</feature>
<protein>
    <submittedName>
        <fullName evidence="3">LysM peptidoglycan-binding domain-containing protein</fullName>
    </submittedName>
</protein>
<dbReference type="CDD" id="cd00118">
    <property type="entry name" value="LysM"/>
    <property type="match status" value="3"/>
</dbReference>
<dbReference type="AlphaFoldDB" id="A0A9X1FAP3"/>
<keyword evidence="4" id="KW-1185">Reference proteome</keyword>
<reference evidence="3" key="1">
    <citation type="submission" date="2021-04" db="EMBL/GenBank/DDBJ databases">
        <authorList>
            <person name="Pira H."/>
            <person name="Risdian C."/>
            <person name="Wink J."/>
        </authorList>
    </citation>
    <scope>NUCLEOTIDE SEQUENCE</scope>
    <source>
        <strain evidence="3">WHY3</strain>
    </source>
</reference>